<dbReference type="PANTHER" id="PTHR43289:SF6">
    <property type="entry name" value="SERINE_THREONINE-PROTEIN KINASE NEKL-3"/>
    <property type="match status" value="1"/>
</dbReference>
<evidence type="ECO:0000259" key="5">
    <source>
        <dbReference type="PROSITE" id="PS50011"/>
    </source>
</evidence>
<reference evidence="6 7" key="1">
    <citation type="submission" date="2014-05" db="EMBL/GenBank/DDBJ databases">
        <title>Whole genome shotgun sequence of Rhizobium rhizogenes NBRC 13257.</title>
        <authorList>
            <person name="Katano-Makiyama Y."/>
            <person name="Hosoyama A."/>
            <person name="Hashimoto M."/>
            <person name="Hosoyama Y."/>
            <person name="Noguchi M."/>
            <person name="Tsuchikane K."/>
            <person name="Kimura A."/>
            <person name="Ohji S."/>
            <person name="Ichikawa N."/>
            <person name="Yamazoe A."/>
            <person name="Fujita N."/>
        </authorList>
    </citation>
    <scope>NUCLEOTIDE SEQUENCE [LARGE SCALE GENOMIC DNA]</scope>
    <source>
        <strain evidence="6 7">NBRC 13257</strain>
    </source>
</reference>
<dbReference type="CDD" id="cd14014">
    <property type="entry name" value="STKc_PknB_like"/>
    <property type="match status" value="1"/>
</dbReference>
<dbReference type="Pfam" id="PF00069">
    <property type="entry name" value="Pkinase"/>
    <property type="match status" value="1"/>
</dbReference>
<organism evidence="6 7">
    <name type="scientific">Rhizobium rhizogenes NBRC 13257</name>
    <dbReference type="NCBI Taxonomy" id="1220581"/>
    <lineage>
        <taxon>Bacteria</taxon>
        <taxon>Pseudomonadati</taxon>
        <taxon>Pseudomonadota</taxon>
        <taxon>Alphaproteobacteria</taxon>
        <taxon>Hyphomicrobiales</taxon>
        <taxon>Rhizobiaceae</taxon>
        <taxon>Rhizobium/Agrobacterium group</taxon>
        <taxon>Rhizobium</taxon>
    </lineage>
</organism>
<dbReference type="SUPFAM" id="SSF56112">
    <property type="entry name" value="Protein kinase-like (PK-like)"/>
    <property type="match status" value="1"/>
</dbReference>
<gene>
    <name evidence="6" type="ORF">RRH01S_02_05910</name>
</gene>
<feature type="domain" description="Protein kinase" evidence="5">
    <location>
        <begin position="10"/>
        <end position="218"/>
    </location>
</feature>
<name>A0AA87Q1A1_RHIRH</name>
<keyword evidence="4" id="KW-0067">ATP-binding</keyword>
<proteinExistence type="predicted"/>
<keyword evidence="2" id="KW-0547">Nucleotide-binding</keyword>
<dbReference type="RefSeq" id="WP_161600001.1">
    <property type="nucleotide sequence ID" value="NZ_BAYX01000002.1"/>
</dbReference>
<dbReference type="GO" id="GO:0004674">
    <property type="term" value="F:protein serine/threonine kinase activity"/>
    <property type="evidence" value="ECO:0007669"/>
    <property type="project" value="TreeGrafter"/>
</dbReference>
<dbReference type="Proteomes" id="UP000026941">
    <property type="component" value="Unassembled WGS sequence"/>
</dbReference>
<keyword evidence="3" id="KW-0418">Kinase</keyword>
<accession>A0AA87Q1A1</accession>
<comment type="caution">
    <text evidence="6">The sequence shown here is derived from an EMBL/GenBank/DDBJ whole genome shotgun (WGS) entry which is preliminary data.</text>
</comment>
<protein>
    <recommendedName>
        <fullName evidence="5">Protein kinase domain-containing protein</fullName>
    </recommendedName>
</protein>
<dbReference type="PROSITE" id="PS50011">
    <property type="entry name" value="PROTEIN_KINASE_DOM"/>
    <property type="match status" value="1"/>
</dbReference>
<evidence type="ECO:0000256" key="2">
    <source>
        <dbReference type="ARBA" id="ARBA00022741"/>
    </source>
</evidence>
<dbReference type="InterPro" id="IPR000719">
    <property type="entry name" value="Prot_kinase_dom"/>
</dbReference>
<evidence type="ECO:0000256" key="3">
    <source>
        <dbReference type="ARBA" id="ARBA00022777"/>
    </source>
</evidence>
<evidence type="ECO:0000256" key="1">
    <source>
        <dbReference type="ARBA" id="ARBA00022679"/>
    </source>
</evidence>
<keyword evidence="1" id="KW-0808">Transferase</keyword>
<evidence type="ECO:0000313" key="7">
    <source>
        <dbReference type="Proteomes" id="UP000026941"/>
    </source>
</evidence>
<evidence type="ECO:0000313" key="6">
    <source>
        <dbReference type="EMBL" id="GAJ91922.1"/>
    </source>
</evidence>
<dbReference type="InterPro" id="IPR011009">
    <property type="entry name" value="Kinase-like_dom_sf"/>
</dbReference>
<evidence type="ECO:0000256" key="4">
    <source>
        <dbReference type="ARBA" id="ARBA00022840"/>
    </source>
</evidence>
<dbReference type="GO" id="GO:0005524">
    <property type="term" value="F:ATP binding"/>
    <property type="evidence" value="ECO:0007669"/>
    <property type="project" value="UniProtKB-KW"/>
</dbReference>
<dbReference type="EMBL" id="BAYX01000002">
    <property type="protein sequence ID" value="GAJ91922.1"/>
    <property type="molecule type" value="Genomic_DNA"/>
</dbReference>
<dbReference type="SMART" id="SM00220">
    <property type="entry name" value="S_TKc"/>
    <property type="match status" value="1"/>
</dbReference>
<dbReference type="Gene3D" id="1.10.510.10">
    <property type="entry name" value="Transferase(Phosphotransferase) domain 1"/>
    <property type="match status" value="1"/>
</dbReference>
<sequence length="218" mass="24185">MARVYGKRWQGIEGDLGQGGQARVYTVIDLTDEDAGPYALKRILNPKRADRFRSEVEAIKALSHKNVIPLIDHSALDVEAEADDEKRYLVMPLAKAGDIGRIAAEFLSDLGRVLHVAIQIAQALNAAHEKKIIHRDVKPENILRSGDGDHVWISDFGICLIDDGRAHYTPDSEVVGPTLFMAPEQERDGHLDATPAADIYSLGKVIYFLFFGRYPLTP</sequence>
<dbReference type="PANTHER" id="PTHR43289">
    <property type="entry name" value="MITOGEN-ACTIVATED PROTEIN KINASE KINASE KINASE 20-RELATED"/>
    <property type="match status" value="1"/>
</dbReference>
<dbReference type="AlphaFoldDB" id="A0AA87Q1A1"/>